<gene>
    <name evidence="2" type="ORF">FB563_1843</name>
</gene>
<evidence type="ECO:0000313" key="3">
    <source>
        <dbReference type="Proteomes" id="UP000318103"/>
    </source>
</evidence>
<dbReference type="Pfam" id="PF01740">
    <property type="entry name" value="STAS"/>
    <property type="match status" value="1"/>
</dbReference>
<dbReference type="OrthoDB" id="4230314at2"/>
<organism evidence="2 3">
    <name type="scientific">Streptomyces puniciscabiei</name>
    <dbReference type="NCBI Taxonomy" id="164348"/>
    <lineage>
        <taxon>Bacteria</taxon>
        <taxon>Bacillati</taxon>
        <taxon>Actinomycetota</taxon>
        <taxon>Actinomycetes</taxon>
        <taxon>Kitasatosporales</taxon>
        <taxon>Streptomycetaceae</taxon>
        <taxon>Streptomyces</taxon>
    </lineage>
</organism>
<dbReference type="Gene3D" id="3.30.750.24">
    <property type="entry name" value="STAS domain"/>
    <property type="match status" value="1"/>
</dbReference>
<dbReference type="PANTHER" id="PTHR33495:SF2">
    <property type="entry name" value="ANTI-SIGMA FACTOR ANTAGONIST TM_1081-RELATED"/>
    <property type="match status" value="1"/>
</dbReference>
<comment type="caution">
    <text evidence="2">The sequence shown here is derived from an EMBL/GenBank/DDBJ whole genome shotgun (WGS) entry which is preliminary data.</text>
</comment>
<protein>
    <submittedName>
        <fullName evidence="2">Anti-anti-sigma factor</fullName>
    </submittedName>
</protein>
<dbReference type="EMBL" id="VFNX01000001">
    <property type="protein sequence ID" value="TQK96890.1"/>
    <property type="molecule type" value="Genomic_DNA"/>
</dbReference>
<proteinExistence type="predicted"/>
<dbReference type="PROSITE" id="PS50801">
    <property type="entry name" value="STAS"/>
    <property type="match status" value="1"/>
</dbReference>
<feature type="domain" description="STAS" evidence="1">
    <location>
        <begin position="14"/>
        <end position="125"/>
    </location>
</feature>
<dbReference type="SUPFAM" id="SSF52091">
    <property type="entry name" value="SpoIIaa-like"/>
    <property type="match status" value="1"/>
</dbReference>
<dbReference type="Proteomes" id="UP000318103">
    <property type="component" value="Unassembled WGS sequence"/>
</dbReference>
<dbReference type="CDD" id="cd07043">
    <property type="entry name" value="STAS_anti-anti-sigma_factors"/>
    <property type="match status" value="1"/>
</dbReference>
<reference evidence="2 3" key="1">
    <citation type="submission" date="2019-06" db="EMBL/GenBank/DDBJ databases">
        <title>Sequencing the genomes of 1000 actinobacteria strains.</title>
        <authorList>
            <person name="Klenk H.-P."/>
        </authorList>
    </citation>
    <scope>NUCLEOTIDE SEQUENCE [LARGE SCALE GENOMIC DNA]</scope>
    <source>
        <strain evidence="2 3">DSM 41929</strain>
    </source>
</reference>
<accession>A0A542UCT4</accession>
<sequence length="127" mass="13711">MDSEDRRGDGHRELRVSVDRLDGWTFTSLAGTIDIFTVPGLRTHLGALVADHGGRPQVIIDLGGVTFCDAHGLGALIGAHRTAVRRGGTVRVVVPQGRVRRLLRIARPTHDLELHETLSDAVAVGPR</sequence>
<dbReference type="PANTHER" id="PTHR33495">
    <property type="entry name" value="ANTI-SIGMA FACTOR ANTAGONIST TM_1081-RELATED-RELATED"/>
    <property type="match status" value="1"/>
</dbReference>
<dbReference type="GO" id="GO:0043856">
    <property type="term" value="F:anti-sigma factor antagonist activity"/>
    <property type="evidence" value="ECO:0007669"/>
    <property type="project" value="TreeGrafter"/>
</dbReference>
<evidence type="ECO:0000259" key="1">
    <source>
        <dbReference type="PROSITE" id="PS50801"/>
    </source>
</evidence>
<dbReference type="InterPro" id="IPR002645">
    <property type="entry name" value="STAS_dom"/>
</dbReference>
<dbReference type="InterPro" id="IPR036513">
    <property type="entry name" value="STAS_dom_sf"/>
</dbReference>
<dbReference type="AlphaFoldDB" id="A0A542UCT4"/>
<evidence type="ECO:0000313" key="2">
    <source>
        <dbReference type="EMBL" id="TQK96890.1"/>
    </source>
</evidence>
<keyword evidence="3" id="KW-1185">Reference proteome</keyword>
<name>A0A542UCT4_9ACTN</name>